<dbReference type="GO" id="GO:0003723">
    <property type="term" value="F:RNA binding"/>
    <property type="evidence" value="ECO:0007669"/>
    <property type="project" value="TreeGrafter"/>
</dbReference>
<dbReference type="PANTHER" id="PTHR13031">
    <property type="entry name" value="RIBONUCLEASE P SUBUNIT P30"/>
    <property type="match status" value="1"/>
</dbReference>
<protein>
    <submittedName>
        <fullName evidence="5">RNase P subunit p30</fullName>
    </submittedName>
</protein>
<dbReference type="Pfam" id="PF01876">
    <property type="entry name" value="RNase_P_p30"/>
    <property type="match status" value="1"/>
</dbReference>
<proteinExistence type="inferred from homology"/>
<reference evidence="5 6" key="1">
    <citation type="submission" date="2016-07" db="EMBL/GenBank/DDBJ databases">
        <title>Pervasive Adenine N6-methylation of Active Genes in Fungi.</title>
        <authorList>
            <consortium name="DOE Joint Genome Institute"/>
            <person name="Mondo S.J."/>
            <person name="Dannebaum R.O."/>
            <person name="Kuo R.C."/>
            <person name="Labutti K."/>
            <person name="Haridas S."/>
            <person name="Kuo A."/>
            <person name="Salamov A."/>
            <person name="Ahrendt S.R."/>
            <person name="Lipzen A."/>
            <person name="Sullivan W."/>
            <person name="Andreopoulos W.B."/>
            <person name="Clum A."/>
            <person name="Lindquist E."/>
            <person name="Daum C."/>
            <person name="Ramamoorthy G.K."/>
            <person name="Gryganskyi A."/>
            <person name="Culley D."/>
            <person name="Magnuson J.K."/>
            <person name="James T.Y."/>
            <person name="O'Malley M.A."/>
            <person name="Stajich J.E."/>
            <person name="Spatafora J.W."/>
            <person name="Visel A."/>
            <person name="Grigoriev I.V."/>
        </authorList>
    </citation>
    <scope>NUCLEOTIDE SEQUENCE [LARGE SCALE GENOMIC DNA]</scope>
    <source>
        <strain evidence="5 6">CBS 129021</strain>
    </source>
</reference>
<evidence type="ECO:0000313" key="5">
    <source>
        <dbReference type="EMBL" id="ORY57186.1"/>
    </source>
</evidence>
<dbReference type="Proteomes" id="UP000193689">
    <property type="component" value="Unassembled WGS sequence"/>
</dbReference>
<dbReference type="FunCoup" id="A0A1Y2DDJ3">
    <property type="interactions" value="638"/>
</dbReference>
<comment type="similarity">
    <text evidence="2">Belongs to the eukaryotic/archaeal RNase P protein component 3 family.</text>
</comment>
<keyword evidence="6" id="KW-1185">Reference proteome</keyword>
<dbReference type="SUPFAM" id="SSF89550">
    <property type="entry name" value="PHP domain-like"/>
    <property type="match status" value="1"/>
</dbReference>
<evidence type="ECO:0000256" key="4">
    <source>
        <dbReference type="SAM" id="MobiDB-lite"/>
    </source>
</evidence>
<feature type="compositionally biased region" description="Basic and acidic residues" evidence="4">
    <location>
        <begin position="257"/>
        <end position="275"/>
    </location>
</feature>
<dbReference type="AlphaFoldDB" id="A0A1Y2DDJ3"/>
<name>A0A1Y2DDJ3_9PEZI</name>
<evidence type="ECO:0000313" key="6">
    <source>
        <dbReference type="Proteomes" id="UP000193689"/>
    </source>
</evidence>
<sequence length="323" mass="34695">MLYDLNIAWSSSTSAAELSRTLKFSTSLGYNVVALNHTINPPFPAQTVNPLPNPPPTPASKAGNSKIATANYEQPEILHRVTVILYEALSSNRLPQVAQAFDILAIRPMTAWAFQAACLSIAEASLISPDFTQQFDFHFAPKTCMAAVNRGMRFEICYAQFLLADARGRSNFIGNVMSLMRATKGRGLVVSSEAKGVMGLRGPADVANLLAVWGLGTERGMEALGVNPRAVVVNEGIKRTSFRGVIDIVQVAQREAGDKMEGIETEKSAAKEKGKGLSNENGGNGKKRKDGDNTTGEAPLSKRQAKKMKKLAVMEGKPSGNKA</sequence>
<dbReference type="InterPro" id="IPR016195">
    <property type="entry name" value="Pol/histidinol_Pase-like"/>
</dbReference>
<organism evidence="5 6">
    <name type="scientific">Pseudomassariella vexata</name>
    <dbReference type="NCBI Taxonomy" id="1141098"/>
    <lineage>
        <taxon>Eukaryota</taxon>
        <taxon>Fungi</taxon>
        <taxon>Dikarya</taxon>
        <taxon>Ascomycota</taxon>
        <taxon>Pezizomycotina</taxon>
        <taxon>Sordariomycetes</taxon>
        <taxon>Xylariomycetidae</taxon>
        <taxon>Amphisphaeriales</taxon>
        <taxon>Pseudomassariaceae</taxon>
        <taxon>Pseudomassariella</taxon>
    </lineage>
</organism>
<feature type="region of interest" description="Disordered" evidence="4">
    <location>
        <begin position="44"/>
        <end position="64"/>
    </location>
</feature>
<dbReference type="GO" id="GO:0005655">
    <property type="term" value="C:nucleolar ribonuclease P complex"/>
    <property type="evidence" value="ECO:0007669"/>
    <property type="project" value="TreeGrafter"/>
</dbReference>
<dbReference type="STRING" id="1141098.A0A1Y2DDJ3"/>
<comment type="caution">
    <text evidence="5">The sequence shown here is derived from an EMBL/GenBank/DDBJ whole genome shotgun (WGS) entry which is preliminary data.</text>
</comment>
<dbReference type="PANTHER" id="PTHR13031:SF0">
    <property type="entry name" value="RIBONUCLEASE P PROTEIN SUBUNIT P30"/>
    <property type="match status" value="1"/>
</dbReference>
<dbReference type="GeneID" id="63777530"/>
<feature type="region of interest" description="Disordered" evidence="4">
    <location>
        <begin position="257"/>
        <end position="323"/>
    </location>
</feature>
<evidence type="ECO:0000256" key="1">
    <source>
        <dbReference type="ARBA" id="ARBA00004123"/>
    </source>
</evidence>
<dbReference type="RefSeq" id="XP_040710538.1">
    <property type="nucleotide sequence ID" value="XM_040861318.1"/>
</dbReference>
<dbReference type="InParanoid" id="A0A1Y2DDJ3"/>
<evidence type="ECO:0000256" key="2">
    <source>
        <dbReference type="ARBA" id="ARBA00007331"/>
    </source>
</evidence>
<dbReference type="OrthoDB" id="17948at2759"/>
<keyword evidence="3" id="KW-0819">tRNA processing</keyword>
<dbReference type="EMBL" id="MCFJ01000020">
    <property type="protein sequence ID" value="ORY57186.1"/>
    <property type="molecule type" value="Genomic_DNA"/>
</dbReference>
<accession>A0A1Y2DDJ3</accession>
<dbReference type="GO" id="GO:0008033">
    <property type="term" value="P:tRNA processing"/>
    <property type="evidence" value="ECO:0007669"/>
    <property type="project" value="UniProtKB-KW"/>
</dbReference>
<gene>
    <name evidence="5" type="ORF">BCR38DRAFT_449877</name>
</gene>
<evidence type="ECO:0000256" key="3">
    <source>
        <dbReference type="ARBA" id="ARBA00022694"/>
    </source>
</evidence>
<dbReference type="Gene3D" id="3.20.20.140">
    <property type="entry name" value="Metal-dependent hydrolases"/>
    <property type="match status" value="1"/>
</dbReference>
<dbReference type="InterPro" id="IPR002738">
    <property type="entry name" value="RNase_P_p30"/>
</dbReference>
<comment type="subcellular location">
    <subcellularLocation>
        <location evidence="1">Nucleus</location>
    </subcellularLocation>
</comment>